<keyword evidence="5" id="KW-0812">Transmembrane</keyword>
<dbReference type="EMBL" id="CH476598">
    <property type="protein sequence ID" value="EAU35670.1"/>
    <property type="molecule type" value="Genomic_DNA"/>
</dbReference>
<evidence type="ECO:0000313" key="8">
    <source>
        <dbReference type="Proteomes" id="UP000007963"/>
    </source>
</evidence>
<evidence type="ECO:0000256" key="3">
    <source>
        <dbReference type="ARBA" id="ARBA00022827"/>
    </source>
</evidence>
<evidence type="ECO:0000256" key="4">
    <source>
        <dbReference type="ARBA" id="ARBA00023002"/>
    </source>
</evidence>
<dbReference type="eggNOG" id="KOG2614">
    <property type="taxonomic scope" value="Eukaryota"/>
</dbReference>
<dbReference type="InterPro" id="IPR050562">
    <property type="entry name" value="FAD_mOase_fung"/>
</dbReference>
<dbReference type="VEuPathDB" id="FungiDB:ATEG_03868"/>
<protein>
    <recommendedName>
        <fullName evidence="6">FAD-binding domain-containing protein</fullName>
    </recommendedName>
</protein>
<comment type="similarity">
    <text evidence="1">Belongs to the paxM FAD-dependent monooxygenase family.</text>
</comment>
<name>Q0CR16_ASPTN</name>
<dbReference type="GeneID" id="4318388"/>
<dbReference type="Gene3D" id="3.50.50.60">
    <property type="entry name" value="FAD/NAD(P)-binding domain"/>
    <property type="match status" value="1"/>
</dbReference>
<dbReference type="OMA" id="RELEWAG"/>
<keyword evidence="4" id="KW-0560">Oxidoreductase</keyword>
<dbReference type="Pfam" id="PF01494">
    <property type="entry name" value="FAD_binding_3"/>
    <property type="match status" value="2"/>
</dbReference>
<sequence>MSSFKVLIVGGSVAGLTLALILERYNIDYMLLEKHDTIAPPLGAGIGLQAHGLRIMEQLGIYEKLASLGMPLNKLKTFAPGARLLSDQPTAGDLFEELFGYRMFFLDRQALLQTLYDSIGDKSRICTSNEVFKVETLDGSAFVTTRSRAVYHGDIVVGADGVRSRIREMWRIADVKDPSYPTDQLRKSITCTYKCLFGISQRPDGIPDEHGFKTFQEGRSYLYQSGLGGKLYWFLFIKNPEVTIHHSIPRYSAENTKDVVEKYAGDILLPGLTLGDLYKLRVNAVLVPVEEFVLDRCFYKRAVLIGDAFHKMNPLTGHGGNSAIESAAMLADLLKEALDRGNPLDDTTIQRLFSKLQTERGSRTRSLMQAAQMVQRLEALDTPFLKFLNFFVLSKLGPEVILARMAPSVTPSHILRYMPLEGSKGRVAPVSQVQVNAGKRSTLATRCWATSMLITSFSSFVLARSSNFSQMVNSGTLVSLEAYTSMMVVITNSLWVVESYRLGLLFSPLCSAIPFALASIVFGRAIIIPMYFAIHIYVTG</sequence>
<evidence type="ECO:0000259" key="6">
    <source>
        <dbReference type="Pfam" id="PF01494"/>
    </source>
</evidence>
<evidence type="ECO:0000256" key="5">
    <source>
        <dbReference type="SAM" id="Phobius"/>
    </source>
</evidence>
<dbReference type="InterPro" id="IPR002938">
    <property type="entry name" value="FAD-bd"/>
</dbReference>
<dbReference type="PANTHER" id="PTHR47356">
    <property type="entry name" value="FAD-DEPENDENT MONOOXYGENASE ASQG-RELATED"/>
    <property type="match status" value="1"/>
</dbReference>
<dbReference type="InterPro" id="IPR036188">
    <property type="entry name" value="FAD/NAD-bd_sf"/>
</dbReference>
<keyword evidence="2" id="KW-0285">Flavoprotein</keyword>
<keyword evidence="5" id="KW-0472">Membrane</keyword>
<proteinExistence type="inferred from homology"/>
<feature type="domain" description="FAD-binding" evidence="6">
    <location>
        <begin position="5"/>
        <end position="172"/>
    </location>
</feature>
<evidence type="ECO:0000256" key="1">
    <source>
        <dbReference type="ARBA" id="ARBA00007992"/>
    </source>
</evidence>
<evidence type="ECO:0000313" key="7">
    <source>
        <dbReference type="EMBL" id="EAU35670.1"/>
    </source>
</evidence>
<dbReference type="HOGENOM" id="CLU_009665_12_2_1"/>
<dbReference type="Proteomes" id="UP000007963">
    <property type="component" value="Unassembled WGS sequence"/>
</dbReference>
<accession>Q0CR16</accession>
<dbReference type="PANTHER" id="PTHR47356:SF2">
    <property type="entry name" value="FAD-BINDING DOMAIN-CONTAINING PROTEIN-RELATED"/>
    <property type="match status" value="1"/>
</dbReference>
<keyword evidence="3" id="KW-0274">FAD</keyword>
<dbReference type="OrthoDB" id="10029326at2759"/>
<organism evidence="7 8">
    <name type="scientific">Aspergillus terreus (strain NIH 2624 / FGSC A1156)</name>
    <dbReference type="NCBI Taxonomy" id="341663"/>
    <lineage>
        <taxon>Eukaryota</taxon>
        <taxon>Fungi</taxon>
        <taxon>Dikarya</taxon>
        <taxon>Ascomycota</taxon>
        <taxon>Pezizomycotina</taxon>
        <taxon>Eurotiomycetes</taxon>
        <taxon>Eurotiomycetidae</taxon>
        <taxon>Eurotiales</taxon>
        <taxon>Aspergillaceae</taxon>
        <taxon>Aspergillus</taxon>
        <taxon>Aspergillus subgen. Circumdati</taxon>
    </lineage>
</organism>
<reference evidence="8" key="1">
    <citation type="submission" date="2005-09" db="EMBL/GenBank/DDBJ databases">
        <title>Annotation of the Aspergillus terreus NIH2624 genome.</title>
        <authorList>
            <person name="Birren B.W."/>
            <person name="Lander E.S."/>
            <person name="Galagan J.E."/>
            <person name="Nusbaum C."/>
            <person name="Devon K."/>
            <person name="Henn M."/>
            <person name="Ma L.-J."/>
            <person name="Jaffe D.B."/>
            <person name="Butler J."/>
            <person name="Alvarez P."/>
            <person name="Gnerre S."/>
            <person name="Grabherr M."/>
            <person name="Kleber M."/>
            <person name="Mauceli E.W."/>
            <person name="Brockman W."/>
            <person name="Rounsley S."/>
            <person name="Young S.K."/>
            <person name="LaButti K."/>
            <person name="Pushparaj V."/>
            <person name="DeCaprio D."/>
            <person name="Crawford M."/>
            <person name="Koehrsen M."/>
            <person name="Engels R."/>
            <person name="Montgomery P."/>
            <person name="Pearson M."/>
            <person name="Howarth C."/>
            <person name="Larson L."/>
            <person name="Luoma S."/>
            <person name="White J."/>
            <person name="Alvarado L."/>
            <person name="Kodira C.D."/>
            <person name="Zeng Q."/>
            <person name="Oleary S."/>
            <person name="Yandava C."/>
            <person name="Denning D.W."/>
            <person name="Nierman W.C."/>
            <person name="Milne T."/>
            <person name="Madden K."/>
        </authorList>
    </citation>
    <scope>NUCLEOTIDE SEQUENCE [LARGE SCALE GENOMIC DNA]</scope>
    <source>
        <strain evidence="8">NIH 2624 / FGSC A1156</strain>
    </source>
</reference>
<evidence type="ECO:0000256" key="2">
    <source>
        <dbReference type="ARBA" id="ARBA00022630"/>
    </source>
</evidence>
<dbReference type="GO" id="GO:0004497">
    <property type="term" value="F:monooxygenase activity"/>
    <property type="evidence" value="ECO:0007669"/>
    <property type="project" value="InterPro"/>
</dbReference>
<dbReference type="GO" id="GO:0071949">
    <property type="term" value="F:FAD binding"/>
    <property type="evidence" value="ECO:0007669"/>
    <property type="project" value="InterPro"/>
</dbReference>
<dbReference type="PRINTS" id="PR00420">
    <property type="entry name" value="RNGMNOXGNASE"/>
</dbReference>
<keyword evidence="5" id="KW-1133">Transmembrane helix</keyword>
<gene>
    <name evidence="7" type="ORF">ATEG_03868</name>
</gene>
<dbReference type="AlphaFoldDB" id="Q0CR16"/>
<feature type="transmembrane region" description="Helical" evidence="5">
    <location>
        <begin position="515"/>
        <end position="538"/>
    </location>
</feature>
<dbReference type="STRING" id="341663.Q0CR16"/>
<dbReference type="RefSeq" id="XP_001213046.1">
    <property type="nucleotide sequence ID" value="XM_001213046.1"/>
</dbReference>
<dbReference type="SUPFAM" id="SSF51905">
    <property type="entry name" value="FAD/NAD(P)-binding domain"/>
    <property type="match status" value="1"/>
</dbReference>
<feature type="domain" description="FAD-binding" evidence="6">
    <location>
        <begin position="287"/>
        <end position="339"/>
    </location>
</feature>